<dbReference type="Proteomes" id="UP000054978">
    <property type="component" value="Unassembled WGS sequence"/>
</dbReference>
<dbReference type="EMBL" id="FCOB02000002">
    <property type="protein sequence ID" value="SAK46023.1"/>
    <property type="molecule type" value="Genomic_DNA"/>
</dbReference>
<dbReference type="GO" id="GO:0006310">
    <property type="term" value="P:DNA recombination"/>
    <property type="evidence" value="ECO:0007669"/>
    <property type="project" value="UniProtKB-KW"/>
</dbReference>
<name>A0A157ZKI6_9BURK</name>
<reference evidence="5" key="1">
    <citation type="submission" date="2016-01" db="EMBL/GenBank/DDBJ databases">
        <authorList>
            <person name="Peeters C."/>
        </authorList>
    </citation>
    <scope>NUCLEOTIDE SEQUENCE [LARGE SCALE GENOMIC DNA]</scope>
    <source>
        <strain evidence="5">LMG 29326</strain>
    </source>
</reference>
<feature type="domain" description="Tyr recombinase" evidence="4">
    <location>
        <begin position="5"/>
        <end position="182"/>
    </location>
</feature>
<dbReference type="STRING" id="1777144.AWB83_00693"/>
<keyword evidence="6" id="KW-1185">Reference proteome</keyword>
<dbReference type="RefSeq" id="WP_087042835.1">
    <property type="nucleotide sequence ID" value="NZ_FCOB02000002.1"/>
</dbReference>
<dbReference type="InterPro" id="IPR013762">
    <property type="entry name" value="Integrase-like_cat_sf"/>
</dbReference>
<comment type="similarity">
    <text evidence="1">Belongs to the 'phage' integrase family.</text>
</comment>
<dbReference type="InterPro" id="IPR050808">
    <property type="entry name" value="Phage_Integrase"/>
</dbReference>
<evidence type="ECO:0000259" key="4">
    <source>
        <dbReference type="PROSITE" id="PS51898"/>
    </source>
</evidence>
<keyword evidence="2" id="KW-0229">DNA integration</keyword>
<evidence type="ECO:0000313" key="5">
    <source>
        <dbReference type="EMBL" id="SAK46023.1"/>
    </source>
</evidence>
<dbReference type="GO" id="GO:0015074">
    <property type="term" value="P:DNA integration"/>
    <property type="evidence" value="ECO:0007669"/>
    <property type="project" value="UniProtKB-KW"/>
</dbReference>
<dbReference type="AlphaFoldDB" id="A0A157ZKI6"/>
<evidence type="ECO:0000256" key="1">
    <source>
        <dbReference type="ARBA" id="ARBA00008857"/>
    </source>
</evidence>
<dbReference type="Pfam" id="PF00589">
    <property type="entry name" value="Phage_integrase"/>
    <property type="match status" value="1"/>
</dbReference>
<sequence length="199" mass="22724">MPRSSLPYQEAHDFVQKLAGRTDNDGRALWLVTYTGARYIEAAAACWKEFDLQRRIWTIPPDRMKKRHIHEIPLPRQVVAFLEALPGDHHPDDLVFPSREGTPVANSRVNDVLRDLGYQIGEASTHGFRSTLRTWVGDTYKDIKKEIAESVIAHDKRSGVEQTCERTRFLKDRRPIMQAWADYLDAPPPADEDSFLAGA</sequence>
<dbReference type="InterPro" id="IPR011010">
    <property type="entry name" value="DNA_brk_join_enz"/>
</dbReference>
<comment type="caution">
    <text evidence="5">The sequence shown here is derived from an EMBL/GenBank/DDBJ whole genome shotgun (WGS) entry which is preliminary data.</text>
</comment>
<dbReference type="PROSITE" id="PS51898">
    <property type="entry name" value="TYR_RECOMBINASE"/>
    <property type="match status" value="1"/>
</dbReference>
<evidence type="ECO:0000256" key="3">
    <source>
        <dbReference type="ARBA" id="ARBA00023172"/>
    </source>
</evidence>
<dbReference type="OrthoDB" id="9775880at2"/>
<dbReference type="GO" id="GO:0003677">
    <property type="term" value="F:DNA binding"/>
    <property type="evidence" value="ECO:0007669"/>
    <property type="project" value="InterPro"/>
</dbReference>
<accession>A0A157ZKI6</accession>
<keyword evidence="3" id="KW-0233">DNA recombination</keyword>
<dbReference type="PANTHER" id="PTHR30629:SF2">
    <property type="entry name" value="PROPHAGE INTEGRASE INTS-RELATED"/>
    <property type="match status" value="1"/>
</dbReference>
<evidence type="ECO:0000256" key="2">
    <source>
        <dbReference type="ARBA" id="ARBA00022908"/>
    </source>
</evidence>
<dbReference type="Gene3D" id="1.10.443.10">
    <property type="entry name" value="Intergrase catalytic core"/>
    <property type="match status" value="1"/>
</dbReference>
<dbReference type="PANTHER" id="PTHR30629">
    <property type="entry name" value="PROPHAGE INTEGRASE"/>
    <property type="match status" value="1"/>
</dbReference>
<dbReference type="InterPro" id="IPR002104">
    <property type="entry name" value="Integrase_catalytic"/>
</dbReference>
<protein>
    <submittedName>
        <fullName evidence="5">Phage integrase</fullName>
    </submittedName>
</protein>
<organism evidence="5 6">
    <name type="scientific">Caballeronia ptereochthonis</name>
    <dbReference type="NCBI Taxonomy" id="1777144"/>
    <lineage>
        <taxon>Bacteria</taxon>
        <taxon>Pseudomonadati</taxon>
        <taxon>Pseudomonadota</taxon>
        <taxon>Betaproteobacteria</taxon>
        <taxon>Burkholderiales</taxon>
        <taxon>Burkholderiaceae</taxon>
        <taxon>Caballeronia</taxon>
    </lineage>
</organism>
<gene>
    <name evidence="5" type="ORF">AWB83_00693</name>
</gene>
<dbReference type="SUPFAM" id="SSF56349">
    <property type="entry name" value="DNA breaking-rejoining enzymes"/>
    <property type="match status" value="1"/>
</dbReference>
<evidence type="ECO:0000313" key="6">
    <source>
        <dbReference type="Proteomes" id="UP000054978"/>
    </source>
</evidence>
<dbReference type="CDD" id="cd00801">
    <property type="entry name" value="INT_P4_C"/>
    <property type="match status" value="1"/>
</dbReference>
<proteinExistence type="inferred from homology"/>